<organism evidence="3">
    <name type="scientific">Soboliphyme baturini</name>
    <dbReference type="NCBI Taxonomy" id="241478"/>
    <lineage>
        <taxon>Eukaryota</taxon>
        <taxon>Metazoa</taxon>
        <taxon>Ecdysozoa</taxon>
        <taxon>Nematoda</taxon>
        <taxon>Enoplea</taxon>
        <taxon>Dorylaimia</taxon>
        <taxon>Dioctophymatida</taxon>
        <taxon>Dioctophymatoidea</taxon>
        <taxon>Soboliphymatidae</taxon>
        <taxon>Soboliphyme</taxon>
    </lineage>
</organism>
<protein>
    <submittedName>
        <fullName evidence="3">Protein kinase domain-containing protein</fullName>
    </submittedName>
</protein>
<reference evidence="1 2" key="2">
    <citation type="submission" date="2018-11" db="EMBL/GenBank/DDBJ databases">
        <authorList>
            <consortium name="Pathogen Informatics"/>
        </authorList>
    </citation>
    <scope>NUCLEOTIDE SEQUENCE [LARGE SCALE GENOMIC DNA]</scope>
</reference>
<keyword evidence="2" id="KW-1185">Reference proteome</keyword>
<dbReference type="EMBL" id="UZAM01008032">
    <property type="protein sequence ID" value="VDP02848.1"/>
    <property type="molecule type" value="Genomic_DNA"/>
</dbReference>
<dbReference type="WBParaSite" id="SBAD_0000411901-mRNA-1">
    <property type="protein sequence ID" value="SBAD_0000411901-mRNA-1"/>
    <property type="gene ID" value="SBAD_0000411901"/>
</dbReference>
<evidence type="ECO:0000313" key="3">
    <source>
        <dbReference type="WBParaSite" id="SBAD_0000411901-mRNA-1"/>
    </source>
</evidence>
<dbReference type="Proteomes" id="UP000270296">
    <property type="component" value="Unassembled WGS sequence"/>
</dbReference>
<name>A0A183IJZ7_9BILA</name>
<dbReference type="AlphaFoldDB" id="A0A183IJZ7"/>
<evidence type="ECO:0000313" key="1">
    <source>
        <dbReference type="EMBL" id="VDP02848.1"/>
    </source>
</evidence>
<reference evidence="3" key="1">
    <citation type="submission" date="2016-06" db="UniProtKB">
        <authorList>
            <consortium name="WormBaseParasite"/>
        </authorList>
    </citation>
    <scope>IDENTIFICATION</scope>
</reference>
<evidence type="ECO:0000313" key="2">
    <source>
        <dbReference type="Proteomes" id="UP000270296"/>
    </source>
</evidence>
<gene>
    <name evidence="1" type="ORF">SBAD_LOCUS3943</name>
</gene>
<sequence>MSSRIEDVRRLASCSQWDSAIVLLTLVSSAAPLQLTTVKPAFPYSEMLSDLINHKSVIHRASYKALVRSSASTGNCEPPERLLISNLLEVPISAGSHTPSVMSLQSEADSCLDPRFYDAMFSRNDLEYVGRSVSQRFVWSLSSEAGQGRSLETETIVLAEPFYLVLSRLRERASLANMPNDPATKVAAVQLFESSPSASTVVLNTSYLRGRPRFNDLIDNDSSPATTIVHGDSGQRVGLLTSSVSQSSDLLDEDSINEFEDSVGDTNYLDAVLVDGRRGVGKGRWALMARGNSIVVGRWRMRKSDFQKESLARSLFAT</sequence>
<accession>A0A183IJZ7</accession>
<proteinExistence type="predicted"/>